<dbReference type="SUPFAM" id="SSF53448">
    <property type="entry name" value="Nucleotide-diphospho-sugar transferases"/>
    <property type="match status" value="1"/>
</dbReference>
<dbReference type="PANTHER" id="PTHR48090">
    <property type="entry name" value="UNDECAPRENYL-PHOSPHATE 4-DEOXY-4-FORMAMIDO-L-ARABINOSE TRANSFERASE-RELATED"/>
    <property type="match status" value="1"/>
</dbReference>
<dbReference type="InterPro" id="IPR029021">
    <property type="entry name" value="Prot-tyrosine_phosphatase-like"/>
</dbReference>
<dbReference type="SUPFAM" id="SSF52799">
    <property type="entry name" value="(Phosphotyrosine protein) phosphatases II"/>
    <property type="match status" value="1"/>
</dbReference>
<evidence type="ECO:0000313" key="9">
    <source>
        <dbReference type="Proteomes" id="UP000578531"/>
    </source>
</evidence>
<feature type="region of interest" description="Disordered" evidence="6">
    <location>
        <begin position="622"/>
        <end position="674"/>
    </location>
</feature>
<keyword evidence="5" id="KW-0460">Magnesium</keyword>
<dbReference type="NCBIfam" id="NF010496">
    <property type="entry name" value="PRK13915.1"/>
    <property type="match status" value="1"/>
</dbReference>
<evidence type="ECO:0000256" key="1">
    <source>
        <dbReference type="ARBA" id="ARBA00001946"/>
    </source>
</evidence>
<feature type="domain" description="Tyrosine specific protein phosphatases" evidence="7">
    <location>
        <begin position="459"/>
        <end position="494"/>
    </location>
</feature>
<dbReference type="Gene3D" id="3.90.550.10">
    <property type="entry name" value="Spore Coat Polysaccharide Biosynthesis Protein SpsA, Chain A"/>
    <property type="match status" value="1"/>
</dbReference>
<dbReference type="InterPro" id="IPR050256">
    <property type="entry name" value="Glycosyltransferase_2"/>
</dbReference>
<dbReference type="PANTHER" id="PTHR48090:SF10">
    <property type="entry name" value="GLUCOSYL-3-PHOSPHOGLYCERATE SYNTHASE"/>
    <property type="match status" value="1"/>
</dbReference>
<comment type="caution">
    <text evidence="8">The sequence shown here is derived from an EMBL/GenBank/DDBJ whole genome shotgun (WGS) entry which is preliminary data.</text>
</comment>
<dbReference type="Pfam" id="PF13350">
    <property type="entry name" value="Y_phosphatase3"/>
    <property type="match status" value="1"/>
</dbReference>
<comment type="similarity">
    <text evidence="2">Belongs to the glycosyltransferase 2 family.</text>
</comment>
<dbReference type="InterPro" id="IPR001173">
    <property type="entry name" value="Glyco_trans_2-like"/>
</dbReference>
<evidence type="ECO:0000256" key="6">
    <source>
        <dbReference type="SAM" id="MobiDB-lite"/>
    </source>
</evidence>
<reference evidence="8 9" key="1">
    <citation type="journal article" date="2020" name="Genomics">
        <title>Complete, high-quality genomes from long-read metagenomic sequencing of two wolf lichen thalli reveals enigmatic genome architecture.</title>
        <authorList>
            <person name="McKenzie S.K."/>
            <person name="Walston R.F."/>
            <person name="Allen J.L."/>
        </authorList>
    </citation>
    <scope>NUCLEOTIDE SEQUENCE [LARGE SCALE GENOMIC DNA]</scope>
    <source>
        <strain evidence="8">WasteWater2</strain>
    </source>
</reference>
<comment type="cofactor">
    <cofactor evidence="1">
        <name>Mg(2+)</name>
        <dbReference type="ChEBI" id="CHEBI:18420"/>
    </cofactor>
</comment>
<dbReference type="Pfam" id="PF00535">
    <property type="entry name" value="Glycos_transf_2"/>
    <property type="match status" value="1"/>
</dbReference>
<dbReference type="Proteomes" id="UP000578531">
    <property type="component" value="Unassembled WGS sequence"/>
</dbReference>
<dbReference type="RefSeq" id="XP_037168916.1">
    <property type="nucleotide sequence ID" value="XM_037304121.1"/>
</dbReference>
<feature type="region of interest" description="Disordered" evidence="6">
    <location>
        <begin position="705"/>
        <end position="885"/>
    </location>
</feature>
<accession>A0A8H6G399</accession>
<dbReference type="GO" id="GO:0004721">
    <property type="term" value="F:phosphoprotein phosphatase activity"/>
    <property type="evidence" value="ECO:0007669"/>
    <property type="project" value="InterPro"/>
</dbReference>
<dbReference type="GO" id="GO:0016757">
    <property type="term" value="F:glycosyltransferase activity"/>
    <property type="evidence" value="ECO:0007669"/>
    <property type="project" value="UniProtKB-KW"/>
</dbReference>
<dbReference type="InterPro" id="IPR026893">
    <property type="entry name" value="Tyr/Ser_Pase_IphP-type"/>
</dbReference>
<evidence type="ECO:0000313" key="8">
    <source>
        <dbReference type="EMBL" id="KAF6239641.1"/>
    </source>
</evidence>
<keyword evidence="9" id="KW-1185">Reference proteome</keyword>
<feature type="compositionally biased region" description="Basic and acidic residues" evidence="6">
    <location>
        <begin position="633"/>
        <end position="644"/>
    </location>
</feature>
<evidence type="ECO:0000259" key="7">
    <source>
        <dbReference type="PROSITE" id="PS50056"/>
    </source>
</evidence>
<dbReference type="EMBL" id="JACCJC010000005">
    <property type="protein sequence ID" value="KAF6239641.1"/>
    <property type="molecule type" value="Genomic_DNA"/>
</dbReference>
<dbReference type="Gene3D" id="3.90.190.10">
    <property type="entry name" value="Protein tyrosine phosphatase superfamily"/>
    <property type="match status" value="1"/>
</dbReference>
<feature type="compositionally biased region" description="Basic and acidic residues" evidence="6">
    <location>
        <begin position="860"/>
        <end position="885"/>
    </location>
</feature>
<dbReference type="OrthoDB" id="449382at2759"/>
<dbReference type="AlphaFoldDB" id="A0A8H6G399"/>
<sequence>MGSYGDPDLQDWLESCRYHHTDFSVPLLASAVAASNLKIVVVIPAREVADTIAGIILETINPLKLAGIVSSIIAIDNKSADNTGAVAAAHGASVLQRAEIASELGPSQGKGDAMWRALQVTDGDIVAFLDGDTADPSPAHLLGILGPLIMDETIQMVRGCFDRPFKQPNGEYRPHEGGRVNELVARPLLNIHFPQLAGFRQPLAGEFAARRSLLVKLHFPVGYGVEIGTLIDTWRMVGLEGLAEVDLGTRQNNHKPLRELGMLAFAVTSTLERRLERGSGCDGKMWLPWLSGYKDVPSLERLPVTEYLRHSNRMTPSLDAIRDWPHPSFVNVEAVKNFRDIGGYPVSCGVSVRRKLVYRSGYLDDLTEEGQLQIQKLGIKKIFDLRSFLEVGRSKREDGQYECWLRSSDGPERILVPVFRDEDFAPEALAVRFKDYASKGTEGFEKAYRSTLLHSGPAIKAILRHLSSASPTPILINCTAGKDRTGVLIMIILLLAGCSAEVVAEEYHLSEQGLGPAWKAEAVGRLLRHPVFKGSDSNGISRMVGAREEVMRAVVMMVERQWGGVEGFLRGVIGVDEDTIDIKAIGNNGYVITAVRPFTSKMLDDLIELSNLYAAENREMRKRGQDISYGESETSRRQEMRTGAEEPPYPERFPSQPTYAVPPPQPAYSTGAGSAAYPGSVYPSGSSYQPGPSYPATSGYLTPGHLASIRPSTNDSNYTYGDEYTNPGPSYRQATTYPGTGGYRDPREEPRAYSRADPRDTRMDPRDPRLDPRDPRLDPRDLRMDPRDPRMDPRDPRLDTRPDPRTIPSYPSYGVSSPGDVSMHGAVDDPRAYDYVSTIPPLQSGRGGSFTPSGVVPRGYDPRDSPQMRDGYRTEPIREERRSRR</sequence>
<evidence type="ECO:0000256" key="3">
    <source>
        <dbReference type="ARBA" id="ARBA00022676"/>
    </source>
</evidence>
<name>A0A8H6G399_9LECA</name>
<evidence type="ECO:0000256" key="4">
    <source>
        <dbReference type="ARBA" id="ARBA00022679"/>
    </source>
</evidence>
<feature type="compositionally biased region" description="Polar residues" evidence="6">
    <location>
        <begin position="710"/>
        <end position="719"/>
    </location>
</feature>
<proteinExistence type="inferred from homology"/>
<evidence type="ECO:0000256" key="5">
    <source>
        <dbReference type="ARBA" id="ARBA00022842"/>
    </source>
</evidence>
<dbReference type="InterPro" id="IPR000387">
    <property type="entry name" value="Tyr_Pase_dom"/>
</dbReference>
<keyword evidence="4" id="KW-0808">Transferase</keyword>
<dbReference type="PROSITE" id="PS50056">
    <property type="entry name" value="TYR_PHOSPHATASE_2"/>
    <property type="match status" value="1"/>
</dbReference>
<keyword evidence="3" id="KW-0328">Glycosyltransferase</keyword>
<feature type="compositionally biased region" description="Low complexity" evidence="6">
    <location>
        <begin position="806"/>
        <end position="819"/>
    </location>
</feature>
<organism evidence="8 9">
    <name type="scientific">Letharia columbiana</name>
    <dbReference type="NCBI Taxonomy" id="112416"/>
    <lineage>
        <taxon>Eukaryota</taxon>
        <taxon>Fungi</taxon>
        <taxon>Dikarya</taxon>
        <taxon>Ascomycota</taxon>
        <taxon>Pezizomycotina</taxon>
        <taxon>Lecanoromycetes</taxon>
        <taxon>OSLEUM clade</taxon>
        <taxon>Lecanoromycetidae</taxon>
        <taxon>Lecanorales</taxon>
        <taxon>Lecanorineae</taxon>
        <taxon>Parmeliaceae</taxon>
        <taxon>Letharia</taxon>
    </lineage>
</organism>
<dbReference type="GeneID" id="59283861"/>
<dbReference type="InterPro" id="IPR029044">
    <property type="entry name" value="Nucleotide-diphossugar_trans"/>
</dbReference>
<gene>
    <name evidence="8" type="ORF">HO173_002187</name>
</gene>
<evidence type="ECO:0000256" key="2">
    <source>
        <dbReference type="ARBA" id="ARBA00006739"/>
    </source>
</evidence>
<protein>
    <recommendedName>
        <fullName evidence="7">Tyrosine specific protein phosphatases domain-containing protein</fullName>
    </recommendedName>
</protein>
<feature type="compositionally biased region" description="Basic and acidic residues" evidence="6">
    <location>
        <begin position="744"/>
        <end position="804"/>
    </location>
</feature>